<dbReference type="InterPro" id="IPR003593">
    <property type="entry name" value="AAA+_ATPase"/>
</dbReference>
<dbReference type="Pfam" id="PF00005">
    <property type="entry name" value="ABC_tran"/>
    <property type="match status" value="1"/>
</dbReference>
<protein>
    <submittedName>
        <fullName evidence="5">ABC transporter ATP-binding protein</fullName>
    </submittedName>
</protein>
<dbReference type="Gene3D" id="3.40.50.300">
    <property type="entry name" value="P-loop containing nucleotide triphosphate hydrolases"/>
    <property type="match status" value="1"/>
</dbReference>
<organism evidence="5 6">
    <name type="scientific">Parvimonas micra</name>
    <dbReference type="NCBI Taxonomy" id="33033"/>
    <lineage>
        <taxon>Bacteria</taxon>
        <taxon>Bacillati</taxon>
        <taxon>Bacillota</taxon>
        <taxon>Tissierellia</taxon>
        <taxon>Tissierellales</taxon>
        <taxon>Peptoniphilaceae</taxon>
        <taxon>Parvimonas</taxon>
    </lineage>
</organism>
<evidence type="ECO:0000259" key="4">
    <source>
        <dbReference type="PROSITE" id="PS50893"/>
    </source>
</evidence>
<evidence type="ECO:0000256" key="2">
    <source>
        <dbReference type="ARBA" id="ARBA00022741"/>
    </source>
</evidence>
<dbReference type="GO" id="GO:0016887">
    <property type="term" value="F:ATP hydrolysis activity"/>
    <property type="evidence" value="ECO:0007669"/>
    <property type="project" value="InterPro"/>
</dbReference>
<keyword evidence="1" id="KW-0813">Transport</keyword>
<name>A0AAX3K7Z7_9FIRM</name>
<sequence length="276" mass="31422">MLKIKNLEKNYKNFNLNMTFDLEEGCIMGLIGKNGSGKTTLISTILNIIVKDGGSCMIFGTENNKLTPIQREDIGIVFDEIHFPDNFKIYEIEKFCSLVYKHWDTNLFRKLLADYEIEIIKEVSELSKGMKMKLQLAVAFSHNPKLLILDEATSGLDPIVRDELLDSLFEFVRDGKHSVLMSSHILSDIEKISDVITYIDNGKLIFSEYKDDLLEKYCIIKGDESILNEIAKCDILGVKQGHYGIEACISRNSFKGENFDKPTLEDIMIFLNKGVI</sequence>
<keyword evidence="2" id="KW-0547">Nucleotide-binding</keyword>
<evidence type="ECO:0000313" key="6">
    <source>
        <dbReference type="Proteomes" id="UP001210690"/>
    </source>
</evidence>
<keyword evidence="3 5" id="KW-0067">ATP-binding</keyword>
<dbReference type="PANTHER" id="PTHR42939:SF3">
    <property type="entry name" value="ABC TRANSPORTER ATP-BINDING COMPONENT"/>
    <property type="match status" value="1"/>
</dbReference>
<dbReference type="PROSITE" id="PS50893">
    <property type="entry name" value="ABC_TRANSPORTER_2"/>
    <property type="match status" value="1"/>
</dbReference>
<dbReference type="InterPro" id="IPR027417">
    <property type="entry name" value="P-loop_NTPase"/>
</dbReference>
<evidence type="ECO:0000256" key="1">
    <source>
        <dbReference type="ARBA" id="ARBA00022448"/>
    </source>
</evidence>
<dbReference type="InterPro" id="IPR051782">
    <property type="entry name" value="ABC_Transporter_VariousFunc"/>
</dbReference>
<feature type="domain" description="ABC transporter" evidence="4">
    <location>
        <begin position="2"/>
        <end position="226"/>
    </location>
</feature>
<dbReference type="EMBL" id="CP101412">
    <property type="protein sequence ID" value="WBB31258.1"/>
    <property type="molecule type" value="Genomic_DNA"/>
</dbReference>
<dbReference type="Proteomes" id="UP001210690">
    <property type="component" value="Chromosome"/>
</dbReference>
<dbReference type="PANTHER" id="PTHR42939">
    <property type="entry name" value="ABC TRANSPORTER ATP-BINDING PROTEIN ALBC-RELATED"/>
    <property type="match status" value="1"/>
</dbReference>
<dbReference type="GO" id="GO:0005524">
    <property type="term" value="F:ATP binding"/>
    <property type="evidence" value="ECO:0007669"/>
    <property type="project" value="UniProtKB-KW"/>
</dbReference>
<dbReference type="AlphaFoldDB" id="A0AAX3K7Z7"/>
<dbReference type="CDD" id="cd03230">
    <property type="entry name" value="ABC_DR_subfamily_A"/>
    <property type="match status" value="1"/>
</dbReference>
<dbReference type="RefSeq" id="WP_269755412.1">
    <property type="nucleotide sequence ID" value="NZ_CP101412.1"/>
</dbReference>
<dbReference type="SMART" id="SM00382">
    <property type="entry name" value="AAA"/>
    <property type="match status" value="1"/>
</dbReference>
<dbReference type="InterPro" id="IPR017871">
    <property type="entry name" value="ABC_transporter-like_CS"/>
</dbReference>
<proteinExistence type="predicted"/>
<reference evidence="5" key="1">
    <citation type="submission" date="2022-07" db="EMBL/GenBank/DDBJ databases">
        <title>Parvimonas micra travels from the subgingival sulcus of the human oral cavity to the colorectal adenocarcinoma.</title>
        <authorList>
            <person name="Conde-Perez K."/>
            <person name="Buetas E."/>
            <person name="Aja-Macaya P."/>
            <person name="Martin-De Arribas E."/>
            <person name="Iglesias-Corras I."/>
            <person name="Trigo-Tasende N."/>
            <person name="Nasser-Ali M."/>
            <person name="Estevez L.S."/>
            <person name="Rumbo-Feal S."/>
            <person name="Otero-Alen B."/>
            <person name="Noguera J.F."/>
            <person name="Concha A."/>
            <person name="Pardinas-Lopez S."/>
            <person name="Carda-Dieguez M."/>
            <person name="Gomez-Randulfe I."/>
            <person name="Martinez-Lago N."/>
            <person name="Ladra S."/>
            <person name="Aparicio L.A."/>
            <person name="Bou G."/>
            <person name="Mira A."/>
            <person name="Vallejo J.A."/>
            <person name="Poza M."/>
        </authorList>
    </citation>
    <scope>NUCLEOTIDE SEQUENCE</scope>
    <source>
        <strain evidence="5">PM102KC-G-1</strain>
    </source>
</reference>
<evidence type="ECO:0000313" key="5">
    <source>
        <dbReference type="EMBL" id="WBB31258.1"/>
    </source>
</evidence>
<evidence type="ECO:0000256" key="3">
    <source>
        <dbReference type="ARBA" id="ARBA00022840"/>
    </source>
</evidence>
<accession>A0AAX3K7Z7</accession>
<dbReference type="SUPFAM" id="SSF52540">
    <property type="entry name" value="P-loop containing nucleoside triphosphate hydrolases"/>
    <property type="match status" value="1"/>
</dbReference>
<dbReference type="InterPro" id="IPR003439">
    <property type="entry name" value="ABC_transporter-like_ATP-bd"/>
</dbReference>
<gene>
    <name evidence="5" type="ORF">NM222_01940</name>
</gene>
<dbReference type="PROSITE" id="PS00211">
    <property type="entry name" value="ABC_TRANSPORTER_1"/>
    <property type="match status" value="1"/>
</dbReference>